<dbReference type="SUPFAM" id="SSF52980">
    <property type="entry name" value="Restriction endonuclease-like"/>
    <property type="match status" value="1"/>
</dbReference>
<dbReference type="EMBL" id="JAERWK010000006">
    <property type="protein sequence ID" value="MBM9466464.1"/>
    <property type="molecule type" value="Genomic_DNA"/>
</dbReference>
<proteinExistence type="predicted"/>
<gene>
    <name evidence="1" type="ORF">JL106_04110</name>
</gene>
<name>A0A939C0W6_9ACTN</name>
<protein>
    <recommendedName>
        <fullName evidence="3">Transcriptional regulator, AbiEi antitoxin, Type IV TA system</fullName>
    </recommendedName>
</protein>
<dbReference type="RefSeq" id="WP_205259432.1">
    <property type="nucleotide sequence ID" value="NZ_JAERWK010000006.1"/>
</dbReference>
<organism evidence="1 2">
    <name type="scientific">Nakamurella leprariae</name>
    <dbReference type="NCBI Taxonomy" id="2803911"/>
    <lineage>
        <taxon>Bacteria</taxon>
        <taxon>Bacillati</taxon>
        <taxon>Actinomycetota</taxon>
        <taxon>Actinomycetes</taxon>
        <taxon>Nakamurellales</taxon>
        <taxon>Nakamurellaceae</taxon>
        <taxon>Nakamurella</taxon>
    </lineage>
</organism>
<accession>A0A939C0W6</accession>
<evidence type="ECO:0000313" key="1">
    <source>
        <dbReference type="EMBL" id="MBM9466464.1"/>
    </source>
</evidence>
<dbReference type="AlphaFoldDB" id="A0A939C0W6"/>
<comment type="caution">
    <text evidence="1">The sequence shown here is derived from an EMBL/GenBank/DDBJ whole genome shotgun (WGS) entry which is preliminary data.</text>
</comment>
<keyword evidence="2" id="KW-1185">Reference proteome</keyword>
<reference evidence="1" key="1">
    <citation type="submission" date="2021-01" db="EMBL/GenBank/DDBJ databases">
        <title>YIM 132084 draft genome.</title>
        <authorList>
            <person name="An D."/>
        </authorList>
    </citation>
    <scope>NUCLEOTIDE SEQUENCE</scope>
    <source>
        <strain evidence="1">YIM 132084</strain>
    </source>
</reference>
<evidence type="ECO:0000313" key="2">
    <source>
        <dbReference type="Proteomes" id="UP000663792"/>
    </source>
</evidence>
<dbReference type="Proteomes" id="UP000663792">
    <property type="component" value="Unassembled WGS sequence"/>
</dbReference>
<evidence type="ECO:0008006" key="3">
    <source>
        <dbReference type="Google" id="ProtNLM"/>
    </source>
</evidence>
<sequence>MTTAARPLLTRRALLDAGHTPAELSRRVRSGELVRLAGGVFRTVAETDPIADYRDRVVARALKAPTGVVSHASAAALHGLPLGRSELGAVHLTVPPHWGGRRTSAFVRHAAQLDDGDVIGTDGLRITSVARTLVDLARSTRREAVVMAADHALRDRLTTPAEVLAVLHRGRVRPGTPSARRALAAVDGRSESPGESRLRLMLSPPGWPVPELQTEIRSAAGVFLGRVDLAYVDVATLVEFDGHSKYRVGDRWDSTVLVREKEREDALRSAGFTVVRFVWKELSHPDLVLARVEEAWERGRRMLAAGAVTGTVHVTPPLRIESLARR</sequence>
<dbReference type="InterPro" id="IPR011335">
    <property type="entry name" value="Restrct_endonuc-II-like"/>
</dbReference>